<dbReference type="Pfam" id="PF01544">
    <property type="entry name" value="CorA"/>
    <property type="match status" value="1"/>
</dbReference>
<dbReference type="PANTHER" id="PTHR46494:SF1">
    <property type="entry name" value="CORA FAMILY METAL ION TRANSPORTER (EUROFUNG)"/>
    <property type="match status" value="1"/>
</dbReference>
<reference evidence="7 8" key="1">
    <citation type="submission" date="2016-05" db="EMBL/GenBank/DDBJ databases">
        <title>Comparative analysis of secretome profiles of manganese(II)-oxidizing ascomycete fungi.</title>
        <authorList>
            <consortium name="DOE Joint Genome Institute"/>
            <person name="Zeiner C.A."/>
            <person name="Purvine S.O."/>
            <person name="Zink E.M."/>
            <person name="Wu S."/>
            <person name="Pasa-Tolic L."/>
            <person name="Chaput D.L."/>
            <person name="Haridas S."/>
            <person name="Grigoriev I.V."/>
            <person name="Santelli C.M."/>
            <person name="Hansel C.M."/>
        </authorList>
    </citation>
    <scope>NUCLEOTIDE SEQUENCE [LARGE SCALE GENOMIC DNA]</scope>
    <source>
        <strain evidence="7 8">AP3s5-JAC2a</strain>
    </source>
</reference>
<dbReference type="GO" id="GO:0005886">
    <property type="term" value="C:plasma membrane"/>
    <property type="evidence" value="ECO:0007669"/>
    <property type="project" value="UniProtKB-SubCell"/>
</dbReference>
<evidence type="ECO:0000313" key="7">
    <source>
        <dbReference type="EMBL" id="OAG02057.1"/>
    </source>
</evidence>
<dbReference type="AlphaFoldDB" id="A0A177C5Q8"/>
<evidence type="ECO:0000256" key="5">
    <source>
        <dbReference type="SAM" id="MobiDB-lite"/>
    </source>
</evidence>
<dbReference type="GeneID" id="28758261"/>
<dbReference type="InterPro" id="IPR002523">
    <property type="entry name" value="MgTranspt_CorA/ZnTranspt_ZntB"/>
</dbReference>
<comment type="subcellular location">
    <subcellularLocation>
        <location evidence="1">Cell membrane</location>
        <topology evidence="1">Multi-pass membrane protein</topology>
    </subcellularLocation>
</comment>
<keyword evidence="2 6" id="KW-0812">Transmembrane</keyword>
<dbReference type="Proteomes" id="UP000077069">
    <property type="component" value="Unassembled WGS sequence"/>
</dbReference>
<name>A0A177C5Q8_9PLEO</name>
<protein>
    <recommendedName>
        <fullName evidence="9">Cora-domain-containing protein</fullName>
    </recommendedName>
</protein>
<keyword evidence="4 6" id="KW-0472">Membrane</keyword>
<gene>
    <name evidence="7" type="ORF">CC84DRAFT_1098531</name>
</gene>
<accession>A0A177C5Q8</accession>
<dbReference type="GO" id="GO:0000287">
    <property type="term" value="F:magnesium ion binding"/>
    <property type="evidence" value="ECO:0007669"/>
    <property type="project" value="TreeGrafter"/>
</dbReference>
<dbReference type="SUPFAM" id="SSF144083">
    <property type="entry name" value="Magnesium transport protein CorA, transmembrane region"/>
    <property type="match status" value="1"/>
</dbReference>
<evidence type="ECO:0008006" key="9">
    <source>
        <dbReference type="Google" id="ProtNLM"/>
    </source>
</evidence>
<sequence>MNHSHVYTSDQHAGQLREAEVGLLPHRSFHHDDFRRYLSTHTFTGLERRFLRTVLSNKRLLQRPCLFPVGSGPASDRSHYSHFQVYDVASDGLAILADDHSEVYNGKALEIWGYIKVKAEATIDNIAGRIVIAREPSTILLAALHFTHSCFMDMDSVFRALGSHEPAVACTSKSIASNHATQFVFSLSYYTVIGDDCEPKEWQPHDEDLHAVTEVRLSRCNTVVALTLFNEKAQEPGIGQSHSTGGKTKLKIPPWHILNLQCFPDWRATFDVFENDHKIIHGGDAFLTAILTEFQDAVKRFEGIQEAIARLVIPSQDFIFKESLRDERLFDDASFVWTKQYFWALHVLPRIIKSSEEMEGEIYNIRNSKNDWSTYISEAWPDLPVLEKSPARLRSPTDVRFRRLMSGFKDVEQKLGSVRVRSQELCPQIQSLQSTLFNGTSVLESRKTVQQGENVKLLTIVNVFFLPLTFITSVFGMTNMPDDANFVRFGTVLVAVCLPLFGFIGLASSQHGYNYMKTTSRRVWEWTKTKVTVQKKEERSLDPLQRRRRYGFSRRDTPSDDLEAPITSFSEAEKGSSNNGGNEGVRFRTHQIDR</sequence>
<dbReference type="GO" id="GO:0015095">
    <property type="term" value="F:magnesium ion transmembrane transporter activity"/>
    <property type="evidence" value="ECO:0007669"/>
    <property type="project" value="TreeGrafter"/>
</dbReference>
<evidence type="ECO:0000256" key="3">
    <source>
        <dbReference type="ARBA" id="ARBA00022989"/>
    </source>
</evidence>
<dbReference type="InParanoid" id="A0A177C5Q8"/>
<keyword evidence="8" id="KW-1185">Reference proteome</keyword>
<evidence type="ECO:0000256" key="1">
    <source>
        <dbReference type="ARBA" id="ARBA00004651"/>
    </source>
</evidence>
<keyword evidence="3 6" id="KW-1133">Transmembrane helix</keyword>
<evidence type="ECO:0000256" key="6">
    <source>
        <dbReference type="SAM" id="Phobius"/>
    </source>
</evidence>
<feature type="region of interest" description="Disordered" evidence="5">
    <location>
        <begin position="549"/>
        <end position="594"/>
    </location>
</feature>
<proteinExistence type="predicted"/>
<dbReference type="GO" id="GO:0015087">
    <property type="term" value="F:cobalt ion transmembrane transporter activity"/>
    <property type="evidence" value="ECO:0007669"/>
    <property type="project" value="TreeGrafter"/>
</dbReference>
<feature type="transmembrane region" description="Helical" evidence="6">
    <location>
        <begin position="455"/>
        <end position="475"/>
    </location>
</feature>
<dbReference type="OrthoDB" id="426293at2759"/>
<dbReference type="Gene3D" id="1.20.58.340">
    <property type="entry name" value="Magnesium transport protein CorA, transmembrane region"/>
    <property type="match status" value="1"/>
</dbReference>
<feature type="transmembrane region" description="Helical" evidence="6">
    <location>
        <begin position="487"/>
        <end position="507"/>
    </location>
</feature>
<dbReference type="InterPro" id="IPR045863">
    <property type="entry name" value="CorA_TM1_TM2"/>
</dbReference>
<dbReference type="PANTHER" id="PTHR46494">
    <property type="entry name" value="CORA FAMILY METAL ION TRANSPORTER (EUROFUNG)"/>
    <property type="match status" value="1"/>
</dbReference>
<dbReference type="GO" id="GO:0050897">
    <property type="term" value="F:cobalt ion binding"/>
    <property type="evidence" value="ECO:0007669"/>
    <property type="project" value="TreeGrafter"/>
</dbReference>
<dbReference type="RefSeq" id="XP_018032422.1">
    <property type="nucleotide sequence ID" value="XM_018174775.1"/>
</dbReference>
<evidence type="ECO:0000256" key="2">
    <source>
        <dbReference type="ARBA" id="ARBA00022692"/>
    </source>
</evidence>
<evidence type="ECO:0000256" key="4">
    <source>
        <dbReference type="ARBA" id="ARBA00023136"/>
    </source>
</evidence>
<organism evidence="7 8">
    <name type="scientific">Paraphaeosphaeria sporulosa</name>
    <dbReference type="NCBI Taxonomy" id="1460663"/>
    <lineage>
        <taxon>Eukaryota</taxon>
        <taxon>Fungi</taxon>
        <taxon>Dikarya</taxon>
        <taxon>Ascomycota</taxon>
        <taxon>Pezizomycotina</taxon>
        <taxon>Dothideomycetes</taxon>
        <taxon>Pleosporomycetidae</taxon>
        <taxon>Pleosporales</taxon>
        <taxon>Massarineae</taxon>
        <taxon>Didymosphaeriaceae</taxon>
        <taxon>Paraphaeosphaeria</taxon>
    </lineage>
</organism>
<evidence type="ECO:0000313" key="8">
    <source>
        <dbReference type="Proteomes" id="UP000077069"/>
    </source>
</evidence>
<dbReference type="EMBL" id="KV441556">
    <property type="protein sequence ID" value="OAG02057.1"/>
    <property type="molecule type" value="Genomic_DNA"/>
</dbReference>